<gene>
    <name evidence="1" type="ORF">COO91_10728</name>
</gene>
<evidence type="ECO:0000313" key="2">
    <source>
        <dbReference type="Proteomes" id="UP000232003"/>
    </source>
</evidence>
<reference evidence="1 2" key="1">
    <citation type="submission" date="2017-11" db="EMBL/GenBank/DDBJ databases">
        <title>Complete genome of a free-living desiccation-tolerant cyanobacterium and its photosynthetic adaptation to extreme terrestrial habitat.</title>
        <authorList>
            <person name="Shang J."/>
        </authorList>
    </citation>
    <scope>NUCLEOTIDE SEQUENCE [LARGE SCALE GENOMIC DNA]</scope>
    <source>
        <strain evidence="1 2">CCNUN1</strain>
        <plasmid evidence="2">pnfsy08</plasmid>
    </source>
</reference>
<accession>A0A2K8TA14</accession>
<dbReference type="AlphaFoldDB" id="A0A2K8TA14"/>
<geneLocation type="plasmid" evidence="2">
    <name>pnfsy08</name>
</geneLocation>
<name>A0A2K8TA14_9NOSO</name>
<dbReference type="Proteomes" id="UP000232003">
    <property type="component" value="Plasmid pNFSY08"/>
</dbReference>
<dbReference type="EMBL" id="CP024793">
    <property type="protein sequence ID" value="AUB44499.1"/>
    <property type="molecule type" value="Genomic_DNA"/>
</dbReference>
<proteinExistence type="predicted"/>
<dbReference type="KEGG" id="nfl:COO91_10728"/>
<keyword evidence="1" id="KW-0614">Plasmid</keyword>
<protein>
    <submittedName>
        <fullName evidence="1">Uncharacterized protein</fullName>
    </submittedName>
</protein>
<evidence type="ECO:0000313" key="1">
    <source>
        <dbReference type="EMBL" id="AUB44499.1"/>
    </source>
</evidence>
<keyword evidence="2" id="KW-1185">Reference proteome</keyword>
<organism evidence="1 2">
    <name type="scientific">Nostoc flagelliforme CCNUN1</name>
    <dbReference type="NCBI Taxonomy" id="2038116"/>
    <lineage>
        <taxon>Bacteria</taxon>
        <taxon>Bacillati</taxon>
        <taxon>Cyanobacteriota</taxon>
        <taxon>Cyanophyceae</taxon>
        <taxon>Nostocales</taxon>
        <taxon>Nostocaceae</taxon>
        <taxon>Nostoc</taxon>
    </lineage>
</organism>
<sequence>MRKVLPYPRTTSSLSRCVANSVETVTQSHWSQIAKIV</sequence>